<evidence type="ECO:0000256" key="5">
    <source>
        <dbReference type="ARBA" id="ARBA00023136"/>
    </source>
</evidence>
<proteinExistence type="predicted"/>
<dbReference type="CDD" id="cd06174">
    <property type="entry name" value="MFS"/>
    <property type="match status" value="1"/>
</dbReference>
<dbReference type="InterPro" id="IPR053160">
    <property type="entry name" value="MFS_DHA3_Transporter"/>
</dbReference>
<dbReference type="Gene3D" id="1.20.1250.20">
    <property type="entry name" value="MFS general substrate transporter like domains"/>
    <property type="match status" value="1"/>
</dbReference>
<feature type="transmembrane region" description="Helical" evidence="6">
    <location>
        <begin position="315"/>
        <end position="332"/>
    </location>
</feature>
<feature type="transmembrane region" description="Helical" evidence="6">
    <location>
        <begin position="284"/>
        <end position="303"/>
    </location>
</feature>
<feature type="transmembrane region" description="Helical" evidence="6">
    <location>
        <begin position="373"/>
        <end position="390"/>
    </location>
</feature>
<dbReference type="EMBL" id="CP030280">
    <property type="protein sequence ID" value="AWY97434.1"/>
    <property type="molecule type" value="Genomic_DNA"/>
</dbReference>
<dbReference type="InterPro" id="IPR036259">
    <property type="entry name" value="MFS_trans_sf"/>
</dbReference>
<reference evidence="9" key="1">
    <citation type="submission" date="2018-06" db="EMBL/GenBank/DDBJ databases">
        <title>Description of Blautia argi sp. nov., a new anaerobic isolated from dog feces.</title>
        <authorList>
            <person name="Chang Y.-H."/>
            <person name="Paek J."/>
            <person name="Shin Y."/>
        </authorList>
    </citation>
    <scope>NUCLEOTIDE SEQUENCE [LARGE SCALE GENOMIC DNA]</scope>
    <source>
        <strain evidence="9">KCTC 15426</strain>
    </source>
</reference>
<keyword evidence="4 6" id="KW-1133">Transmembrane helix</keyword>
<protein>
    <recommendedName>
        <fullName evidence="7">Major facilitator superfamily (MFS) profile domain-containing protein</fullName>
    </recommendedName>
</protein>
<evidence type="ECO:0000256" key="1">
    <source>
        <dbReference type="ARBA" id="ARBA00004651"/>
    </source>
</evidence>
<dbReference type="InterPro" id="IPR020846">
    <property type="entry name" value="MFS_dom"/>
</dbReference>
<keyword evidence="5 6" id="KW-0472">Membrane</keyword>
<evidence type="ECO:0000313" key="8">
    <source>
        <dbReference type="EMBL" id="AWY97434.1"/>
    </source>
</evidence>
<organism evidence="8 9">
    <name type="scientific">Blautia argi</name>
    <dbReference type="NCBI Taxonomy" id="1912897"/>
    <lineage>
        <taxon>Bacteria</taxon>
        <taxon>Bacillati</taxon>
        <taxon>Bacillota</taxon>
        <taxon>Clostridia</taxon>
        <taxon>Lachnospirales</taxon>
        <taxon>Lachnospiraceae</taxon>
        <taxon>Blautia</taxon>
    </lineage>
</organism>
<gene>
    <name evidence="8" type="ORF">DQQ01_03900</name>
</gene>
<feature type="domain" description="Major facilitator superfamily (MFS) profile" evidence="7">
    <location>
        <begin position="1"/>
        <end position="396"/>
    </location>
</feature>
<keyword evidence="3 6" id="KW-0812">Transmembrane</keyword>
<dbReference type="PANTHER" id="PTHR23530">
    <property type="entry name" value="TRANSPORT PROTEIN-RELATED"/>
    <property type="match status" value="1"/>
</dbReference>
<evidence type="ECO:0000256" key="2">
    <source>
        <dbReference type="ARBA" id="ARBA00022448"/>
    </source>
</evidence>
<feature type="transmembrane region" description="Helical" evidence="6">
    <location>
        <begin position="68"/>
        <end position="97"/>
    </location>
</feature>
<dbReference type="OrthoDB" id="9816124at2"/>
<evidence type="ECO:0000256" key="4">
    <source>
        <dbReference type="ARBA" id="ARBA00022989"/>
    </source>
</evidence>
<feature type="transmembrane region" description="Helical" evidence="6">
    <location>
        <begin position="247"/>
        <end position="272"/>
    </location>
</feature>
<dbReference type="GO" id="GO:0022857">
    <property type="term" value="F:transmembrane transporter activity"/>
    <property type="evidence" value="ECO:0007669"/>
    <property type="project" value="InterPro"/>
</dbReference>
<name>A0A2Z4U988_9FIRM</name>
<dbReference type="Proteomes" id="UP000250003">
    <property type="component" value="Chromosome"/>
</dbReference>
<accession>A0A2Z4U988</accession>
<dbReference type="AlphaFoldDB" id="A0A2Z4U988"/>
<sequence>MNFSFGLILFLQNLSRGIFMPVASLLLLSRGAQLSDIAWLMGLYSFTAICMEFPSGAFCDLFGRKRTFLLSCLFSVLSLLLFLLFPTVLGCAAALILHGLEKAFASGSLEALCMEQALSSKGESALAKVSNQINLFQCLGIGLGSLLGGFLSQTDIKYNHNLLSMLALSLLLMLLTFLWVNETPVSAKEGSILRELKNQVQKSLLYTRNSPGLRKLLFLSLCTGMVLFTVETYWQPALTTTFPQIKGWILGLLPFSGFFCTALGSQLGAVLLNRPSCRTQSRWWSVFFAGKFLLAASVVLFSFQQGLFLYAAKYSLIYFVLGYGSVSENALLNRILPNNMRASILSLSSLTVQLGALLFSIFAGFLINYLHFSGLWCLGAGILFAAVLYSRTSFVL</sequence>
<dbReference type="PROSITE" id="PS50850">
    <property type="entry name" value="MFS"/>
    <property type="match status" value="1"/>
</dbReference>
<evidence type="ECO:0000259" key="7">
    <source>
        <dbReference type="PROSITE" id="PS50850"/>
    </source>
</evidence>
<dbReference type="PANTHER" id="PTHR23530:SF1">
    <property type="entry name" value="PERMEASE, MAJOR FACILITATOR SUPERFAMILY-RELATED"/>
    <property type="match status" value="1"/>
</dbReference>
<comment type="subcellular location">
    <subcellularLocation>
        <location evidence="1">Cell membrane</location>
        <topology evidence="1">Multi-pass membrane protein</topology>
    </subcellularLocation>
</comment>
<dbReference type="SUPFAM" id="SSF103473">
    <property type="entry name" value="MFS general substrate transporter"/>
    <property type="match status" value="1"/>
</dbReference>
<evidence type="ECO:0000256" key="6">
    <source>
        <dbReference type="SAM" id="Phobius"/>
    </source>
</evidence>
<dbReference type="RefSeq" id="WP_111918571.1">
    <property type="nucleotide sequence ID" value="NZ_CAUWHR010000034.1"/>
</dbReference>
<keyword evidence="9" id="KW-1185">Reference proteome</keyword>
<dbReference type="KEGG" id="blau:DQQ01_03900"/>
<dbReference type="Pfam" id="PF07690">
    <property type="entry name" value="MFS_1"/>
    <property type="match status" value="1"/>
</dbReference>
<feature type="transmembrane region" description="Helical" evidence="6">
    <location>
        <begin position="41"/>
        <end position="61"/>
    </location>
</feature>
<keyword evidence="2" id="KW-0813">Transport</keyword>
<feature type="transmembrane region" description="Helical" evidence="6">
    <location>
        <begin position="216"/>
        <end position="235"/>
    </location>
</feature>
<feature type="transmembrane region" description="Helical" evidence="6">
    <location>
        <begin position="162"/>
        <end position="180"/>
    </location>
</feature>
<dbReference type="InterPro" id="IPR011701">
    <property type="entry name" value="MFS"/>
</dbReference>
<dbReference type="GO" id="GO:0005886">
    <property type="term" value="C:plasma membrane"/>
    <property type="evidence" value="ECO:0007669"/>
    <property type="project" value="UniProtKB-SubCell"/>
</dbReference>
<feature type="transmembrane region" description="Helical" evidence="6">
    <location>
        <begin position="344"/>
        <end position="367"/>
    </location>
</feature>
<evidence type="ECO:0000256" key="3">
    <source>
        <dbReference type="ARBA" id="ARBA00022692"/>
    </source>
</evidence>
<evidence type="ECO:0000313" key="9">
    <source>
        <dbReference type="Proteomes" id="UP000250003"/>
    </source>
</evidence>